<evidence type="ECO:0000313" key="2">
    <source>
        <dbReference type="EMBL" id="MRV74542.1"/>
    </source>
</evidence>
<feature type="transmembrane region" description="Helical" evidence="1">
    <location>
        <begin position="34"/>
        <end position="52"/>
    </location>
</feature>
<organism evidence="2 3">
    <name type="scientific">Pseudoduganella rivuli</name>
    <dbReference type="NCBI Taxonomy" id="2666085"/>
    <lineage>
        <taxon>Bacteria</taxon>
        <taxon>Pseudomonadati</taxon>
        <taxon>Pseudomonadota</taxon>
        <taxon>Betaproteobacteria</taxon>
        <taxon>Burkholderiales</taxon>
        <taxon>Oxalobacteraceae</taxon>
        <taxon>Telluria group</taxon>
        <taxon>Pseudoduganella</taxon>
    </lineage>
</organism>
<reference evidence="2 3" key="1">
    <citation type="submission" date="2019-11" db="EMBL/GenBank/DDBJ databases">
        <title>Novel species isolated from a subtropical stream in China.</title>
        <authorList>
            <person name="Lu H."/>
        </authorList>
    </citation>
    <scope>NUCLEOTIDE SEQUENCE [LARGE SCALE GENOMIC DNA]</scope>
    <source>
        <strain evidence="2 3">FT92W</strain>
    </source>
</reference>
<accession>A0A7X2IRP2</accession>
<feature type="transmembrane region" description="Helical" evidence="1">
    <location>
        <begin position="184"/>
        <end position="203"/>
    </location>
</feature>
<feature type="transmembrane region" description="Helical" evidence="1">
    <location>
        <begin position="9"/>
        <end position="28"/>
    </location>
</feature>
<evidence type="ECO:0000313" key="3">
    <source>
        <dbReference type="Proteomes" id="UP000446768"/>
    </source>
</evidence>
<proteinExistence type="predicted"/>
<dbReference type="Proteomes" id="UP000446768">
    <property type="component" value="Unassembled WGS sequence"/>
</dbReference>
<sequence>MQRYWNRETGFIGSVVLMAAIYAMAFRRIALPDWMLLIDFSISLPLLHYLLFRPALKKWLIRWAQLTGLGILLGSVIIPESSRQIWPWLEMLKSAAMAVLIPVELAVMGGIAYAVWKLMRLDGNIDRALQAAVEKRLGESVSARLALWEARIWLYALFKPRHTRYTGDQHFTYAKNNGNASNQLGFIFAILFEMPLAHMLLHFTWSPKAAWIASVLSVWTMGYLVAEYRATLARPVSIDCDNLYIRCGVLSADAMIPWHQIQSIEAIRKTVRRQPGVRRYKQMGELNIAIHLQPGVLLPDLIGRMQHTRQICLGLDDAEGFIKAASVNVG</sequence>
<protein>
    <submittedName>
        <fullName evidence="2">Uncharacterized protein</fullName>
    </submittedName>
</protein>
<name>A0A7X2IRP2_9BURK</name>
<feature type="transmembrane region" description="Helical" evidence="1">
    <location>
        <begin position="98"/>
        <end position="116"/>
    </location>
</feature>
<keyword evidence="1" id="KW-1133">Transmembrane helix</keyword>
<dbReference type="AlphaFoldDB" id="A0A7X2IRP2"/>
<keyword evidence="1" id="KW-0472">Membrane</keyword>
<dbReference type="EMBL" id="WKJJ01000015">
    <property type="protein sequence ID" value="MRV74542.1"/>
    <property type="molecule type" value="Genomic_DNA"/>
</dbReference>
<feature type="transmembrane region" description="Helical" evidence="1">
    <location>
        <begin position="59"/>
        <end position="78"/>
    </location>
</feature>
<evidence type="ECO:0000256" key="1">
    <source>
        <dbReference type="SAM" id="Phobius"/>
    </source>
</evidence>
<keyword evidence="3" id="KW-1185">Reference proteome</keyword>
<comment type="caution">
    <text evidence="2">The sequence shown here is derived from an EMBL/GenBank/DDBJ whole genome shotgun (WGS) entry which is preliminary data.</text>
</comment>
<keyword evidence="1" id="KW-0812">Transmembrane</keyword>
<feature type="transmembrane region" description="Helical" evidence="1">
    <location>
        <begin position="209"/>
        <end position="226"/>
    </location>
</feature>
<dbReference type="RefSeq" id="WP_154378220.1">
    <property type="nucleotide sequence ID" value="NZ_WKJJ01000015.1"/>
</dbReference>
<gene>
    <name evidence="2" type="ORF">GJ700_22800</name>
</gene>